<dbReference type="Gene3D" id="1.10.150.130">
    <property type="match status" value="1"/>
</dbReference>
<dbReference type="GO" id="GO:0006310">
    <property type="term" value="P:DNA recombination"/>
    <property type="evidence" value="ECO:0007669"/>
    <property type="project" value="UniProtKB-KW"/>
</dbReference>
<dbReference type="InterPro" id="IPR010998">
    <property type="entry name" value="Integrase_recombinase_N"/>
</dbReference>
<keyword evidence="1" id="KW-0238">DNA-binding</keyword>
<dbReference type="GO" id="GO:0003677">
    <property type="term" value="F:DNA binding"/>
    <property type="evidence" value="ECO:0007669"/>
    <property type="project" value="UniProtKB-KW"/>
</dbReference>
<dbReference type="OrthoDB" id="4137935at2"/>
<keyword evidence="2" id="KW-0233">DNA recombination</keyword>
<gene>
    <name evidence="4" type="ORF">CLV43_114297</name>
</gene>
<feature type="domain" description="Tyr recombinase" evidence="3">
    <location>
        <begin position="154"/>
        <end position="351"/>
    </location>
</feature>
<dbReference type="InterPro" id="IPR013762">
    <property type="entry name" value="Integrase-like_cat_sf"/>
</dbReference>
<dbReference type="InterPro" id="IPR002104">
    <property type="entry name" value="Integrase_catalytic"/>
</dbReference>
<dbReference type="Proteomes" id="UP000239494">
    <property type="component" value="Unassembled WGS sequence"/>
</dbReference>
<evidence type="ECO:0000259" key="3">
    <source>
        <dbReference type="PROSITE" id="PS51898"/>
    </source>
</evidence>
<dbReference type="PROSITE" id="PS51898">
    <property type="entry name" value="TYR_RECOMBINASE"/>
    <property type="match status" value="1"/>
</dbReference>
<name>A0A2T0SPN8_9PSEU</name>
<dbReference type="AlphaFoldDB" id="A0A2T0SPN8"/>
<dbReference type="GO" id="GO:0015074">
    <property type="term" value="P:DNA integration"/>
    <property type="evidence" value="ECO:0007669"/>
    <property type="project" value="InterPro"/>
</dbReference>
<dbReference type="RefSeq" id="WP_106193923.1">
    <property type="nucleotide sequence ID" value="NZ_PVTF01000014.1"/>
</dbReference>
<dbReference type="EMBL" id="PVTF01000014">
    <property type="protein sequence ID" value="PRY35379.1"/>
    <property type="molecule type" value="Genomic_DNA"/>
</dbReference>
<sequence length="367" mass="40386">MSDLVAVDQLPVPDPDGDRWTAGLVLVGQWLAECKDNTRTTYADAIGYPFHPKTAEFRDTSTLRNGVSWLSWCAATGTHLLDADRSTVVAWTEDLREAPHPITGELLSHSTRAHAFTVTSSLYRWLIEEGHTERNPLVLVNRKKLGVDQPKNDSPTRSLSLAEVAQLQYAADHDPVDQVRLRTSALVALLYRLGMRISELINATTADIERTGGVRVLWVTLKGGRRHAYKLPTEVCVRLDRYLASRGLGATVAVRGQHGGTVPLFATASGGRMDRGDVAALLQRLADFAGVEEPRTVSPHTARHSLITALRQAGVPDDAIRRFVGHVYASTTDRYGKHVLALVNSPSDIADELFEQEMSSQATKRNR</sequence>
<dbReference type="InterPro" id="IPR011010">
    <property type="entry name" value="DNA_brk_join_enz"/>
</dbReference>
<dbReference type="PANTHER" id="PTHR30349:SF81">
    <property type="entry name" value="TYROSINE RECOMBINASE XERC"/>
    <property type="match status" value="1"/>
</dbReference>
<evidence type="ECO:0000313" key="5">
    <source>
        <dbReference type="Proteomes" id="UP000239494"/>
    </source>
</evidence>
<dbReference type="Pfam" id="PF00589">
    <property type="entry name" value="Phage_integrase"/>
    <property type="match status" value="1"/>
</dbReference>
<evidence type="ECO:0000313" key="4">
    <source>
        <dbReference type="EMBL" id="PRY35379.1"/>
    </source>
</evidence>
<evidence type="ECO:0000256" key="2">
    <source>
        <dbReference type="ARBA" id="ARBA00023172"/>
    </source>
</evidence>
<dbReference type="InterPro" id="IPR050090">
    <property type="entry name" value="Tyrosine_recombinase_XerCD"/>
</dbReference>
<accession>A0A2T0SPN8</accession>
<dbReference type="Gene3D" id="1.10.443.10">
    <property type="entry name" value="Intergrase catalytic core"/>
    <property type="match status" value="1"/>
</dbReference>
<proteinExistence type="predicted"/>
<organism evidence="4 5">
    <name type="scientific">Umezawaea tangerina</name>
    <dbReference type="NCBI Taxonomy" id="84725"/>
    <lineage>
        <taxon>Bacteria</taxon>
        <taxon>Bacillati</taxon>
        <taxon>Actinomycetota</taxon>
        <taxon>Actinomycetes</taxon>
        <taxon>Pseudonocardiales</taxon>
        <taxon>Pseudonocardiaceae</taxon>
        <taxon>Umezawaea</taxon>
    </lineage>
</organism>
<dbReference type="CDD" id="cd00397">
    <property type="entry name" value="DNA_BRE_C"/>
    <property type="match status" value="1"/>
</dbReference>
<protein>
    <submittedName>
        <fullName evidence="4">Integrase/recombinase XerD</fullName>
    </submittedName>
</protein>
<evidence type="ECO:0000256" key="1">
    <source>
        <dbReference type="ARBA" id="ARBA00023125"/>
    </source>
</evidence>
<keyword evidence="5" id="KW-1185">Reference proteome</keyword>
<dbReference type="PANTHER" id="PTHR30349">
    <property type="entry name" value="PHAGE INTEGRASE-RELATED"/>
    <property type="match status" value="1"/>
</dbReference>
<comment type="caution">
    <text evidence="4">The sequence shown here is derived from an EMBL/GenBank/DDBJ whole genome shotgun (WGS) entry which is preliminary data.</text>
</comment>
<dbReference type="SUPFAM" id="SSF56349">
    <property type="entry name" value="DNA breaking-rejoining enzymes"/>
    <property type="match status" value="1"/>
</dbReference>
<reference evidence="4 5" key="1">
    <citation type="submission" date="2018-03" db="EMBL/GenBank/DDBJ databases">
        <title>Genomic Encyclopedia of Archaeal and Bacterial Type Strains, Phase II (KMG-II): from individual species to whole genera.</title>
        <authorList>
            <person name="Goeker M."/>
        </authorList>
    </citation>
    <scope>NUCLEOTIDE SEQUENCE [LARGE SCALE GENOMIC DNA]</scope>
    <source>
        <strain evidence="4 5">DSM 44720</strain>
    </source>
</reference>